<name>A0A4R8IDT5_9GAMM</name>
<keyword evidence="5 12" id="KW-0479">Metal-binding</keyword>
<comment type="function">
    <text evidence="3 12">Catalyzes the biosynthesis of agmatine from arginine.</text>
</comment>
<dbReference type="PANTHER" id="PTHR43295">
    <property type="entry name" value="ARGININE DECARBOXYLASE"/>
    <property type="match status" value="1"/>
</dbReference>
<dbReference type="InterPro" id="IPR029066">
    <property type="entry name" value="PLP-binding_barrel"/>
</dbReference>
<evidence type="ECO:0000256" key="11">
    <source>
        <dbReference type="ARBA" id="ARBA00023239"/>
    </source>
</evidence>
<dbReference type="PROSITE" id="PS00879">
    <property type="entry name" value="ODR_DC_2_2"/>
    <property type="match status" value="1"/>
</dbReference>
<evidence type="ECO:0000259" key="15">
    <source>
        <dbReference type="Pfam" id="PF02784"/>
    </source>
</evidence>
<dbReference type="PIRSF" id="PIRSF001336">
    <property type="entry name" value="Arg_decrbxlase"/>
    <property type="match status" value="1"/>
</dbReference>
<dbReference type="Proteomes" id="UP000294914">
    <property type="component" value="Unassembled WGS sequence"/>
</dbReference>
<dbReference type="EMBL" id="SOQX01000012">
    <property type="protein sequence ID" value="TDX96890.1"/>
    <property type="molecule type" value="Genomic_DNA"/>
</dbReference>
<comment type="pathway">
    <text evidence="12">Amine and polyamine biosynthesis; agmatine biosynthesis; agmatine from L-arginine: step 1/1.</text>
</comment>
<keyword evidence="6 12" id="KW-0210">Decarboxylase</keyword>
<dbReference type="NCBIfam" id="TIGR01273">
    <property type="entry name" value="speA"/>
    <property type="match status" value="1"/>
</dbReference>
<keyword evidence="7 12" id="KW-0460">Magnesium</keyword>
<dbReference type="HAMAP" id="MF_01417">
    <property type="entry name" value="SpeA"/>
    <property type="match status" value="1"/>
</dbReference>
<evidence type="ECO:0000256" key="3">
    <source>
        <dbReference type="ARBA" id="ARBA00002257"/>
    </source>
</evidence>
<evidence type="ECO:0000313" key="19">
    <source>
        <dbReference type="Proteomes" id="UP000294914"/>
    </source>
</evidence>
<dbReference type="GO" id="GO:0006527">
    <property type="term" value="P:L-arginine catabolic process"/>
    <property type="evidence" value="ECO:0007669"/>
    <property type="project" value="InterPro"/>
</dbReference>
<dbReference type="InterPro" id="IPR002985">
    <property type="entry name" value="Arg_decrbxlase"/>
</dbReference>
<dbReference type="InterPro" id="IPR041128">
    <property type="entry name" value="Arg_decarbox_C"/>
</dbReference>
<keyword evidence="9 12" id="KW-0745">Spermidine biosynthesis</keyword>
<dbReference type="SUPFAM" id="SSF50621">
    <property type="entry name" value="Alanine racemase C-terminal domain-like"/>
    <property type="match status" value="1"/>
</dbReference>
<evidence type="ECO:0000259" key="17">
    <source>
        <dbReference type="Pfam" id="PF17944"/>
    </source>
</evidence>
<protein>
    <recommendedName>
        <fullName evidence="12">Biosynthetic arginine decarboxylase</fullName>
        <shortName evidence="12">ADC</shortName>
        <ecNumber evidence="12">4.1.1.19</ecNumber>
    </recommendedName>
</protein>
<evidence type="ECO:0000256" key="4">
    <source>
        <dbReference type="ARBA" id="ARBA00008357"/>
    </source>
</evidence>
<dbReference type="FunFam" id="3.20.20.10:FF:000001">
    <property type="entry name" value="Biosynthetic arginine decarboxylase"/>
    <property type="match status" value="1"/>
</dbReference>
<dbReference type="Gene3D" id="1.10.287.3440">
    <property type="match status" value="1"/>
</dbReference>
<comment type="cofactor">
    <cofactor evidence="1 12 13">
        <name>pyridoxal 5'-phosphate</name>
        <dbReference type="ChEBI" id="CHEBI:597326"/>
    </cofactor>
</comment>
<dbReference type="OrthoDB" id="9802658at2"/>
<comment type="catalytic activity">
    <reaction evidence="12">
        <text>L-arginine + H(+) = agmatine + CO2</text>
        <dbReference type="Rhea" id="RHEA:17641"/>
        <dbReference type="ChEBI" id="CHEBI:15378"/>
        <dbReference type="ChEBI" id="CHEBI:16526"/>
        <dbReference type="ChEBI" id="CHEBI:32682"/>
        <dbReference type="ChEBI" id="CHEBI:58145"/>
        <dbReference type="EC" id="4.1.1.19"/>
    </reaction>
</comment>
<dbReference type="PRINTS" id="PR01180">
    <property type="entry name" value="ARGDCRBXLASE"/>
</dbReference>
<feature type="active site" description="Proton donor" evidence="14">
    <location>
        <position position="504"/>
    </location>
</feature>
<dbReference type="GO" id="GO:0046872">
    <property type="term" value="F:metal ion binding"/>
    <property type="evidence" value="ECO:0007669"/>
    <property type="project" value="UniProtKB-KW"/>
</dbReference>
<evidence type="ECO:0000256" key="1">
    <source>
        <dbReference type="ARBA" id="ARBA00001933"/>
    </source>
</evidence>
<dbReference type="Pfam" id="PF17810">
    <property type="entry name" value="Arg_decarb_HB"/>
    <property type="match status" value="1"/>
</dbReference>
<evidence type="ECO:0000256" key="12">
    <source>
        <dbReference type="HAMAP-Rule" id="MF_01417"/>
    </source>
</evidence>
<evidence type="ECO:0000256" key="8">
    <source>
        <dbReference type="ARBA" id="ARBA00022898"/>
    </source>
</evidence>
<evidence type="ECO:0000313" key="18">
    <source>
        <dbReference type="EMBL" id="TDX96890.1"/>
    </source>
</evidence>
<dbReference type="UniPathway" id="UPA00186">
    <property type="reaction ID" value="UER00284"/>
</dbReference>
<dbReference type="CDD" id="cd06830">
    <property type="entry name" value="PLPDE_III_ADC"/>
    <property type="match status" value="1"/>
</dbReference>
<dbReference type="PRINTS" id="PR01179">
    <property type="entry name" value="ODADCRBXLASE"/>
</dbReference>
<evidence type="ECO:0000259" key="16">
    <source>
        <dbReference type="Pfam" id="PF17810"/>
    </source>
</evidence>
<proteinExistence type="inferred from homology"/>
<evidence type="ECO:0000256" key="13">
    <source>
        <dbReference type="PIRSR" id="PIRSR001336-50"/>
    </source>
</evidence>
<feature type="binding site" evidence="12">
    <location>
        <begin position="282"/>
        <end position="292"/>
    </location>
    <ligand>
        <name>substrate</name>
    </ligand>
</feature>
<dbReference type="Gene3D" id="3.20.20.10">
    <property type="entry name" value="Alanine racemase"/>
    <property type="match status" value="1"/>
</dbReference>
<dbReference type="GO" id="GO:0008295">
    <property type="term" value="P:spermidine biosynthetic process"/>
    <property type="evidence" value="ECO:0007669"/>
    <property type="project" value="UniProtKB-UniRule"/>
</dbReference>
<dbReference type="InterPro" id="IPR009006">
    <property type="entry name" value="Ala_racemase/Decarboxylase_C"/>
</dbReference>
<dbReference type="Pfam" id="PF17944">
    <property type="entry name" value="Arg_decarbox_C"/>
    <property type="match status" value="1"/>
</dbReference>
<evidence type="ECO:0000256" key="7">
    <source>
        <dbReference type="ARBA" id="ARBA00022842"/>
    </source>
</evidence>
<dbReference type="InterPro" id="IPR022644">
    <property type="entry name" value="De-COase2_N"/>
</dbReference>
<dbReference type="InterPro" id="IPR000183">
    <property type="entry name" value="Orn/DAP/Arg_de-COase"/>
</dbReference>
<dbReference type="GO" id="GO:0008792">
    <property type="term" value="F:arginine decarboxylase activity"/>
    <property type="evidence" value="ECO:0007669"/>
    <property type="project" value="UniProtKB-UniRule"/>
</dbReference>
<evidence type="ECO:0000256" key="2">
    <source>
        <dbReference type="ARBA" id="ARBA00001946"/>
    </source>
</evidence>
<evidence type="ECO:0000256" key="10">
    <source>
        <dbReference type="ARBA" id="ARBA00023115"/>
    </source>
</evidence>
<evidence type="ECO:0000256" key="14">
    <source>
        <dbReference type="PIRSR" id="PIRSR600183-50"/>
    </source>
</evidence>
<comment type="similarity">
    <text evidence="4 12">Belongs to the Orn/Lys/Arg decarboxylase class-II family. SpeA subfamily.</text>
</comment>
<feature type="domain" description="Arginine decarboxylase helical bundle" evidence="16">
    <location>
        <begin position="368"/>
        <end position="453"/>
    </location>
</feature>
<dbReference type="RefSeq" id="WP_134085413.1">
    <property type="nucleotide sequence ID" value="NZ_SOQX01000012.1"/>
</dbReference>
<gene>
    <name evidence="12" type="primary">speA</name>
    <name evidence="18" type="ORF">EDC23_2822</name>
</gene>
<keyword evidence="10 12" id="KW-0620">Polyamine biosynthesis</keyword>
<keyword evidence="8 12" id="KW-0663">Pyridoxal phosphate</keyword>
<dbReference type="NCBIfam" id="NF003763">
    <property type="entry name" value="PRK05354.1"/>
    <property type="match status" value="1"/>
</dbReference>
<feature type="domain" description="Arginine decarboxylase C-terminal helical" evidence="17">
    <location>
        <begin position="582"/>
        <end position="631"/>
    </location>
</feature>
<dbReference type="Gene3D" id="2.40.37.10">
    <property type="entry name" value="Lyase, Ornithine Decarboxylase, Chain A, domain 1"/>
    <property type="match status" value="1"/>
</dbReference>
<dbReference type="GO" id="GO:0033388">
    <property type="term" value="P:putrescine biosynthetic process from arginine"/>
    <property type="evidence" value="ECO:0007669"/>
    <property type="project" value="UniProtKB-ARBA"/>
</dbReference>
<accession>A0A4R8IDT5</accession>
<reference evidence="18 19" key="1">
    <citation type="submission" date="2019-03" db="EMBL/GenBank/DDBJ databases">
        <title>Genomic Encyclopedia of Type Strains, Phase IV (KMG-IV): sequencing the most valuable type-strain genomes for metagenomic binning, comparative biology and taxonomic classification.</title>
        <authorList>
            <person name="Goeker M."/>
        </authorList>
    </citation>
    <scope>NUCLEOTIDE SEQUENCE [LARGE SCALE GENOMIC DNA]</scope>
    <source>
        <strain evidence="18 19">DSM 16326</strain>
    </source>
</reference>
<dbReference type="SUPFAM" id="SSF51419">
    <property type="entry name" value="PLP-binding barrel"/>
    <property type="match status" value="1"/>
</dbReference>
<dbReference type="Pfam" id="PF02784">
    <property type="entry name" value="Orn_Arg_deC_N"/>
    <property type="match status" value="1"/>
</dbReference>
<comment type="caution">
    <text evidence="18">The sequence shown here is derived from an EMBL/GenBank/DDBJ whole genome shotgun (WGS) entry which is preliminary data.</text>
</comment>
<dbReference type="AlphaFoldDB" id="A0A4R8IDT5"/>
<evidence type="ECO:0000256" key="6">
    <source>
        <dbReference type="ARBA" id="ARBA00022793"/>
    </source>
</evidence>
<dbReference type="Gene3D" id="1.20.58.930">
    <property type="match status" value="1"/>
</dbReference>
<sequence>MSDWSIQQALATYSVAYWGEGYFGINDQGNMLAHPDRQAKSRGIDLYRLASEAVRDHNVTLPIVVRFTDILNNRLDTLCQSFHEAMASDGYRGRYTAVYPVKVNQQASVIRQIVEHGQERVGLEAGSKPELMAVLGLSRPGGVIVCNGYKDREYIRLALIGRKLGQQIYIVIEKLSELELVIQESQALGITPLLGIRVRLSSIGAGKWQNTGGEKAKFGLSAAQVIWVTGRLREAGLSDSLQMLHFHLGSQIANIRDIQRGMLECARYFVELHRMGIDIRCVDVGGGLGVDYEGSRSRSFCSMNYSVHSYANNIVRVLWEACEEHGLAHPDIFTESGRAMTAHHAMLITNIIDTEQVPDASAMLEPQSDDPLVLQDMWQCYEAVQNETSSRTAMEIYHDIKHWLSEAQSMYTHGVLALDQRAYAEELYYVICQRVHELLSSSNRVHREVLDELHDKLADKYFANFSLFQSIPDVWAIDQIFPVVPLHRLDEKPTRRGVIEDITCDSDGRIDYYVDGEGVESSLPLHALKPGDSYLIGIFMVGAYQEILGDMHNLFGDTDSINVSLAKDGGYHIDQVLYGDTVDSVLDYVHISAEALLDSYRAKVAQAGLGESEREAYLRQLESGLNGYTYLEDE</sequence>
<evidence type="ECO:0000256" key="9">
    <source>
        <dbReference type="ARBA" id="ARBA00023066"/>
    </source>
</evidence>
<keyword evidence="19" id="KW-1185">Reference proteome</keyword>
<dbReference type="InterPro" id="IPR022657">
    <property type="entry name" value="De-COase2_CS"/>
</dbReference>
<keyword evidence="11 12" id="KW-0456">Lyase</keyword>
<comment type="cofactor">
    <cofactor evidence="2 12">
        <name>Mg(2+)</name>
        <dbReference type="ChEBI" id="CHEBI:18420"/>
    </cofactor>
</comment>
<evidence type="ECO:0000256" key="5">
    <source>
        <dbReference type="ARBA" id="ARBA00022723"/>
    </source>
</evidence>
<feature type="modified residue" description="N6-(pyridoxal phosphate)lysine" evidence="12 13">
    <location>
        <position position="102"/>
    </location>
</feature>
<dbReference type="InterPro" id="IPR022653">
    <property type="entry name" value="De-COase2_pyr-phos_BS"/>
</dbReference>
<feature type="domain" description="Orn/DAP/Arg decarboxylase 2 N-terminal" evidence="15">
    <location>
        <begin position="80"/>
        <end position="342"/>
    </location>
</feature>
<dbReference type="InterPro" id="IPR040634">
    <property type="entry name" value="Arg_decarb_HB"/>
</dbReference>
<dbReference type="PANTHER" id="PTHR43295:SF9">
    <property type="entry name" value="BIOSYNTHETIC ARGININE DECARBOXYLASE"/>
    <property type="match status" value="1"/>
</dbReference>
<dbReference type="PROSITE" id="PS00878">
    <property type="entry name" value="ODR_DC_2_1"/>
    <property type="match status" value="1"/>
</dbReference>
<dbReference type="EC" id="4.1.1.19" evidence="12"/>
<organism evidence="18 19">
    <name type="scientific">Thiohalophilus thiocyanatoxydans</name>
    <dbReference type="NCBI Taxonomy" id="381308"/>
    <lineage>
        <taxon>Bacteria</taxon>
        <taxon>Pseudomonadati</taxon>
        <taxon>Pseudomonadota</taxon>
        <taxon>Gammaproteobacteria</taxon>
        <taxon>Thiohalomonadales</taxon>
        <taxon>Thiohalophilaceae</taxon>
        <taxon>Thiohalophilus</taxon>
    </lineage>
</organism>